<gene>
    <name evidence="2" type="ORF">MRATA1EN1_LOCUS354</name>
</gene>
<evidence type="ECO:0000313" key="3">
    <source>
        <dbReference type="Proteomes" id="UP001176941"/>
    </source>
</evidence>
<accession>A0ABN8XSV2</accession>
<dbReference type="Proteomes" id="UP001176941">
    <property type="component" value="Chromosome 1"/>
</dbReference>
<feature type="compositionally biased region" description="Basic and acidic residues" evidence="1">
    <location>
        <begin position="82"/>
        <end position="94"/>
    </location>
</feature>
<dbReference type="EMBL" id="OX459937">
    <property type="protein sequence ID" value="CAI9151392.1"/>
    <property type="molecule type" value="Genomic_DNA"/>
</dbReference>
<proteinExistence type="predicted"/>
<keyword evidence="3" id="KW-1185">Reference proteome</keyword>
<sequence>MRCLVARRHAHAYVRVPFRITCWGTQEGNRASPGAPLESAAGGFVYGWVRGLVGRARAGASIWERGRGGAWGSRRRGGAMRLEPETGESEKERE</sequence>
<organism evidence="2 3">
    <name type="scientific">Rangifer tarandus platyrhynchus</name>
    <name type="common">Svalbard reindeer</name>
    <dbReference type="NCBI Taxonomy" id="3082113"/>
    <lineage>
        <taxon>Eukaryota</taxon>
        <taxon>Metazoa</taxon>
        <taxon>Chordata</taxon>
        <taxon>Craniata</taxon>
        <taxon>Vertebrata</taxon>
        <taxon>Euteleostomi</taxon>
        <taxon>Mammalia</taxon>
        <taxon>Eutheria</taxon>
        <taxon>Laurasiatheria</taxon>
        <taxon>Artiodactyla</taxon>
        <taxon>Ruminantia</taxon>
        <taxon>Pecora</taxon>
        <taxon>Cervidae</taxon>
        <taxon>Odocoileinae</taxon>
        <taxon>Rangifer</taxon>
    </lineage>
</organism>
<reference evidence="2" key="1">
    <citation type="submission" date="2023-04" db="EMBL/GenBank/DDBJ databases">
        <authorList>
            <consortium name="ELIXIR-Norway"/>
        </authorList>
    </citation>
    <scope>NUCLEOTIDE SEQUENCE [LARGE SCALE GENOMIC DNA]</scope>
</reference>
<evidence type="ECO:0000256" key="1">
    <source>
        <dbReference type="SAM" id="MobiDB-lite"/>
    </source>
</evidence>
<evidence type="ECO:0000313" key="2">
    <source>
        <dbReference type="EMBL" id="CAI9151392.1"/>
    </source>
</evidence>
<name>A0ABN8XSV2_RANTA</name>
<protein>
    <submittedName>
        <fullName evidence="2">Uncharacterized protein</fullName>
    </submittedName>
</protein>
<feature type="region of interest" description="Disordered" evidence="1">
    <location>
        <begin position="67"/>
        <end position="94"/>
    </location>
</feature>